<feature type="transmembrane region" description="Helical" evidence="1">
    <location>
        <begin position="234"/>
        <end position="253"/>
    </location>
</feature>
<reference evidence="3" key="2">
    <citation type="submission" date="2024-01" db="EMBL/GenBank/DDBJ databases">
        <title>Draft genome sequence of Lactobacillus amylovorus strain TKL145.</title>
        <authorList>
            <person name="Tohno M."/>
            <person name="Tanizawa Y."/>
        </authorList>
    </citation>
    <scope>NUCLEOTIDE SEQUENCE [LARGE SCALE GENOMIC DNA]</scope>
    <source>
        <strain evidence="3">TKL145</strain>
    </source>
</reference>
<keyword evidence="1" id="KW-0812">Transmembrane</keyword>
<feature type="transmembrane region" description="Helical" evidence="1">
    <location>
        <begin position="340"/>
        <end position="357"/>
    </location>
</feature>
<proteinExistence type="predicted"/>
<name>A0ABC9VQM1_LACAM</name>
<dbReference type="EMBL" id="BAAAAK010000022">
    <property type="protein sequence ID" value="GAA0043201.1"/>
    <property type="molecule type" value="Genomic_DNA"/>
</dbReference>
<dbReference type="RefSeq" id="WP_353303180.1">
    <property type="nucleotide sequence ID" value="NZ_BAAAAK010000022.1"/>
</dbReference>
<evidence type="ECO:0000256" key="1">
    <source>
        <dbReference type="SAM" id="Phobius"/>
    </source>
</evidence>
<feature type="transmembrane region" description="Helical" evidence="1">
    <location>
        <begin position="305"/>
        <end position="328"/>
    </location>
</feature>
<accession>A0ABC9VQM1</accession>
<sequence>MKRGSIVFQIDDVKNICLLLCGFFCTMPVFSIGGLNFYNYPLFIYVIINLFRGKIFLNREKLSISVLLVSLFISTLLSFSIVPSDWSNYSLKFSLKISILMLLLLLVSSNTDLIEGRKYFLKGIYYAAFAQLFWICMQQLFYSLGGIDLNQIVFGIASPIQNGELALTGLSWERANTIIALTLGMILTDNQFVKVIFVAGSLLTASRTGIGIIACIIIYDILISHGRIHYKINISVKNLFIYVSVALLIIFLMQNNKIRQYFDYTIVRFQRLFTGGNDYSVNSVQIDGHVLYYQWLLPTLKQLPFIQVLFGCGTGISGWFYTVLYGRFPTIGPWGVETDFVGLILGNGIIGAILYYYNSLKLFFLQQNRKLKKIMLAIFVGTFMYSFLGSSVSILLMIFCLPLGVKEESTQKYDLVGE</sequence>
<evidence type="ECO:0000313" key="3">
    <source>
        <dbReference type="Proteomes" id="UP001437574"/>
    </source>
</evidence>
<organism evidence="2 3">
    <name type="scientific">Lactobacillus amylovorus subsp. animalium</name>
    <dbReference type="NCBI Taxonomy" id="3378536"/>
    <lineage>
        <taxon>Bacteria</taxon>
        <taxon>Bacillati</taxon>
        <taxon>Bacillota</taxon>
        <taxon>Bacilli</taxon>
        <taxon>Lactobacillales</taxon>
        <taxon>Lactobacillaceae</taxon>
        <taxon>Lactobacillus</taxon>
    </lineage>
</organism>
<feature type="transmembrane region" description="Helical" evidence="1">
    <location>
        <begin position="195"/>
        <end position="222"/>
    </location>
</feature>
<dbReference type="Proteomes" id="UP001437574">
    <property type="component" value="Unassembled WGS sequence"/>
</dbReference>
<gene>
    <name evidence="2" type="ORF">LATKL145_16130</name>
</gene>
<feature type="transmembrane region" description="Helical" evidence="1">
    <location>
        <begin position="377"/>
        <end position="405"/>
    </location>
</feature>
<keyword evidence="1" id="KW-1133">Transmembrane helix</keyword>
<feature type="transmembrane region" description="Helical" evidence="1">
    <location>
        <begin position="64"/>
        <end position="83"/>
    </location>
</feature>
<dbReference type="AlphaFoldDB" id="A0ABC9VQM1"/>
<feature type="transmembrane region" description="Helical" evidence="1">
    <location>
        <begin position="119"/>
        <end position="141"/>
    </location>
</feature>
<evidence type="ECO:0000313" key="2">
    <source>
        <dbReference type="EMBL" id="GAA0043201.1"/>
    </source>
</evidence>
<protein>
    <submittedName>
        <fullName evidence="2">Uncharacterized protein</fullName>
    </submittedName>
</protein>
<feature type="transmembrane region" description="Helical" evidence="1">
    <location>
        <begin position="38"/>
        <end position="57"/>
    </location>
</feature>
<comment type="caution">
    <text evidence="2">The sequence shown here is derived from an EMBL/GenBank/DDBJ whole genome shotgun (WGS) entry which is preliminary data.</text>
</comment>
<keyword evidence="1" id="KW-0472">Membrane</keyword>
<reference evidence="2 3" key="1">
    <citation type="journal article" date="2024" name="Int. J. Syst. Evol. Microbiol.">
        <title>Proposal of Lactobacillus amylovorus subsp. animalis subsp. nov. and an emended description of Lactobacillus amylovorus.</title>
        <authorList>
            <person name="Yamane K."/>
            <person name="Tanizawa Y."/>
            <person name="Kobayashi H."/>
            <person name="Kamizono T."/>
            <person name="Kojima Y."/>
            <person name="Takagi H."/>
            <person name="Tohno M."/>
        </authorList>
    </citation>
    <scope>NUCLEOTIDE SEQUENCE [LARGE SCALE GENOMIC DNA]</scope>
    <source>
        <strain evidence="2 3">TKL145</strain>
    </source>
</reference>